<protein>
    <recommendedName>
        <fullName evidence="4">Anti sigma-E protein RseA N-terminal domain-containing protein</fullName>
    </recommendedName>
</protein>
<gene>
    <name evidence="2" type="ORF">SCD90_11030</name>
</gene>
<dbReference type="EMBL" id="JAXAFJ010000006">
    <property type="protein sequence ID" value="MDX6806600.1"/>
    <property type="molecule type" value="Genomic_DNA"/>
</dbReference>
<evidence type="ECO:0000313" key="3">
    <source>
        <dbReference type="Proteomes" id="UP001274321"/>
    </source>
</evidence>
<accession>A0ABU4RP38</accession>
<keyword evidence="3" id="KW-1185">Reference proteome</keyword>
<dbReference type="RefSeq" id="WP_319844729.1">
    <property type="nucleotide sequence ID" value="NZ_JAXAFJ010000006.1"/>
</dbReference>
<evidence type="ECO:0000256" key="1">
    <source>
        <dbReference type="SAM" id="Phobius"/>
    </source>
</evidence>
<evidence type="ECO:0000313" key="2">
    <source>
        <dbReference type="EMBL" id="MDX6806600.1"/>
    </source>
</evidence>
<evidence type="ECO:0008006" key="4">
    <source>
        <dbReference type="Google" id="ProtNLM"/>
    </source>
</evidence>
<reference evidence="2 3" key="1">
    <citation type="submission" date="2023-11" db="EMBL/GenBank/DDBJ databases">
        <authorList>
            <person name="Bao R."/>
        </authorList>
    </citation>
    <scope>NUCLEOTIDE SEQUENCE [LARGE SCALE GENOMIC DNA]</scope>
    <source>
        <strain evidence="2 3">PJ23</strain>
    </source>
</reference>
<feature type="transmembrane region" description="Helical" evidence="1">
    <location>
        <begin position="93"/>
        <end position="111"/>
    </location>
</feature>
<name>A0ABU4RP38_9HYPH</name>
<proteinExistence type="predicted"/>
<dbReference type="Proteomes" id="UP001274321">
    <property type="component" value="Unassembled WGS sequence"/>
</dbReference>
<organism evidence="2 3">
    <name type="scientific">Terrihabitans rhizophilus</name>
    <dbReference type="NCBI Taxonomy" id="3092662"/>
    <lineage>
        <taxon>Bacteria</taxon>
        <taxon>Pseudomonadati</taxon>
        <taxon>Pseudomonadota</taxon>
        <taxon>Alphaproteobacteria</taxon>
        <taxon>Hyphomicrobiales</taxon>
        <taxon>Terrihabitans</taxon>
    </lineage>
</organism>
<keyword evidence="1" id="KW-1133">Transmembrane helix</keyword>
<keyword evidence="1" id="KW-0812">Transmembrane</keyword>
<keyword evidence="1" id="KW-0472">Membrane</keyword>
<sequence>MTMTVAQFEDALDRCGADLSVWPVGLRAEAAGLLKADPAARRSHGEAERLAGVLSQAMTTRQLTAPQLGRLVQGLETRRRAPAQKRLFSQRQLAALLGLGILVFSAGAWTGSSVAQDVQEVEIAFVDLDAAGLGFDR</sequence>
<comment type="caution">
    <text evidence="2">The sequence shown here is derived from an EMBL/GenBank/DDBJ whole genome shotgun (WGS) entry which is preliminary data.</text>
</comment>